<dbReference type="GO" id="GO:0044550">
    <property type="term" value="P:secondary metabolite biosynthetic process"/>
    <property type="evidence" value="ECO:0007669"/>
    <property type="project" value="TreeGrafter"/>
</dbReference>
<dbReference type="PANTHER" id="PTHR45527">
    <property type="entry name" value="NONRIBOSOMAL PEPTIDE SYNTHETASE"/>
    <property type="match status" value="1"/>
</dbReference>
<dbReference type="InterPro" id="IPR001242">
    <property type="entry name" value="Condensation_dom"/>
</dbReference>
<reference evidence="3 4" key="1">
    <citation type="submission" date="2019-09" db="EMBL/GenBank/DDBJ databases">
        <authorList>
            <person name="Cao W.R."/>
        </authorList>
    </citation>
    <scope>NUCLEOTIDE SEQUENCE [LARGE SCALE GENOMIC DNA]</scope>
    <source>
        <strain evidence="4">a4</strain>
    </source>
</reference>
<dbReference type="PANTHER" id="PTHR45527:SF14">
    <property type="entry name" value="PLIPASTATIN SYNTHASE SUBUNIT B"/>
    <property type="match status" value="1"/>
</dbReference>
<gene>
    <name evidence="3" type="ORF">F7018_16475</name>
</gene>
<protein>
    <submittedName>
        <fullName evidence="3">AMP-binding protein</fullName>
    </submittedName>
</protein>
<comment type="caution">
    <text evidence="3">The sequence shown here is derived from an EMBL/GenBank/DDBJ whole genome shotgun (WGS) entry which is preliminary data.</text>
</comment>
<dbReference type="EMBL" id="WAAU01000031">
    <property type="protein sequence ID" value="KAB1153660.1"/>
    <property type="molecule type" value="Genomic_DNA"/>
</dbReference>
<dbReference type="Pfam" id="PF00668">
    <property type="entry name" value="Condensation"/>
    <property type="match status" value="1"/>
</dbReference>
<feature type="non-terminal residue" evidence="3">
    <location>
        <position position="646"/>
    </location>
</feature>
<dbReference type="Gene3D" id="3.30.559.10">
    <property type="entry name" value="Chloramphenicol acetyltransferase-like domain"/>
    <property type="match status" value="1"/>
</dbReference>
<accession>A0A7J5A7W2</accession>
<evidence type="ECO:0000313" key="3">
    <source>
        <dbReference type="EMBL" id="KAB1153660.1"/>
    </source>
</evidence>
<feature type="domain" description="AMP-dependent synthetase/ligase" evidence="1">
    <location>
        <begin position="523"/>
        <end position="628"/>
    </location>
</feature>
<evidence type="ECO:0000259" key="2">
    <source>
        <dbReference type="Pfam" id="PF00668"/>
    </source>
</evidence>
<dbReference type="GO" id="GO:0005829">
    <property type="term" value="C:cytosol"/>
    <property type="evidence" value="ECO:0007669"/>
    <property type="project" value="TreeGrafter"/>
</dbReference>
<evidence type="ECO:0000259" key="1">
    <source>
        <dbReference type="Pfam" id="PF00501"/>
    </source>
</evidence>
<dbReference type="RefSeq" id="WP_150901199.1">
    <property type="nucleotide sequence ID" value="NZ_WAAU01000031.1"/>
</dbReference>
<dbReference type="OrthoDB" id="5298966at2"/>
<dbReference type="Gene3D" id="3.30.559.30">
    <property type="entry name" value="Nonribosomal peptide synthetase, condensation domain"/>
    <property type="match status" value="1"/>
</dbReference>
<evidence type="ECO:0000313" key="4">
    <source>
        <dbReference type="Proteomes" id="UP000467305"/>
    </source>
</evidence>
<dbReference type="Pfam" id="PF00501">
    <property type="entry name" value="AMP-binding"/>
    <property type="match status" value="1"/>
</dbReference>
<dbReference type="GO" id="GO:0043041">
    <property type="term" value="P:amino acid activation for nonribosomal peptide biosynthetic process"/>
    <property type="evidence" value="ECO:0007669"/>
    <property type="project" value="TreeGrafter"/>
</dbReference>
<dbReference type="CDD" id="cd19531">
    <property type="entry name" value="LCL_NRPS-like"/>
    <property type="match status" value="1"/>
</dbReference>
<sequence length="646" mass="74806">MEELLLKLKELDINIKIDKENLKIIVPKNFDNPSIVQELKNNKEGLLNYLNKRKSLNSIENKIPKGLRKEVYQLTPAQFRIFLLNKLNKDSLAYNQTGVLKVTGEVDKEKLSYVFKSLLNRHECFRMSFGLDESNQPIQSVLEEVSFEIEEIKGKESDIELITKEFIRPFDLSKPPLIRVGLMKISKEAHYILIDMHHIASDGVSVQILMKEFTQLYNGDSLKPLQISYRDYAEWFLSNEHQNFVQHQKEFWLEQFNQKYDVLELPYDFPRPLEKTFKGKVKNFKVSSQDLFELNEIAKKNEITLFSLLLGVYGILLSKLSRKNDIVVGTLVAGRKHQELEDIIGMFANTLAFPINVEANVSFNEYIKSLHQKVLSYLDNDEYPYEELINDLRIDRDPSRNPLFDCVFVLQNNKQESFKISTGEIQEYLFESTTAKFDLTLGAKEENNGLSFELEYATDLFKESTIERFVNYYKRLLKNIIQNPNTQLAELSLVTNAEKEKTLELNTLLDVSYPESLTIVDLFEAQVENYPNSVAVVYEDETLTYSELNNLSNILAYDLRSKGIGRNDIVGLLVEKNLYTIVGMLGILKSGGCYMPLDPSYPEGRIRYMLEDSQTELVITNKEHEDLLKESSVNVMLLEKVIDKKR</sequence>
<dbReference type="Gene3D" id="1.10.10.1830">
    <property type="entry name" value="Non-ribosomal peptide synthase, adenylation domain"/>
    <property type="match status" value="1"/>
</dbReference>
<dbReference type="Proteomes" id="UP000467305">
    <property type="component" value="Unassembled WGS sequence"/>
</dbReference>
<feature type="domain" description="Condensation" evidence="2">
    <location>
        <begin position="70"/>
        <end position="501"/>
    </location>
</feature>
<dbReference type="SUPFAM" id="SSF56801">
    <property type="entry name" value="Acetyl-CoA synthetase-like"/>
    <property type="match status" value="1"/>
</dbReference>
<name>A0A7J5A7W2_9FLAO</name>
<dbReference type="GO" id="GO:0003824">
    <property type="term" value="F:catalytic activity"/>
    <property type="evidence" value="ECO:0007669"/>
    <property type="project" value="InterPro"/>
</dbReference>
<dbReference type="Gene3D" id="3.40.50.980">
    <property type="match status" value="2"/>
</dbReference>
<dbReference type="GO" id="GO:0031177">
    <property type="term" value="F:phosphopantetheine binding"/>
    <property type="evidence" value="ECO:0007669"/>
    <property type="project" value="TreeGrafter"/>
</dbReference>
<proteinExistence type="predicted"/>
<dbReference type="InterPro" id="IPR023213">
    <property type="entry name" value="CAT-like_dom_sf"/>
</dbReference>
<dbReference type="SUPFAM" id="SSF52777">
    <property type="entry name" value="CoA-dependent acyltransferases"/>
    <property type="match status" value="2"/>
</dbReference>
<dbReference type="InterPro" id="IPR044894">
    <property type="entry name" value="TubC_N_sf"/>
</dbReference>
<dbReference type="InterPro" id="IPR000873">
    <property type="entry name" value="AMP-dep_synth/lig_dom"/>
</dbReference>
<organism evidence="3 4">
    <name type="scientific">Tenacibaculum aiptasiae</name>
    <dbReference type="NCBI Taxonomy" id="426481"/>
    <lineage>
        <taxon>Bacteria</taxon>
        <taxon>Pseudomonadati</taxon>
        <taxon>Bacteroidota</taxon>
        <taxon>Flavobacteriia</taxon>
        <taxon>Flavobacteriales</taxon>
        <taxon>Flavobacteriaceae</taxon>
        <taxon>Tenacibaculum</taxon>
    </lineage>
</organism>
<dbReference type="AlphaFoldDB" id="A0A7J5A7W2"/>
<keyword evidence="4" id="KW-1185">Reference proteome</keyword>